<keyword evidence="1" id="KW-0812">Transmembrane</keyword>
<keyword evidence="1" id="KW-1133">Transmembrane helix</keyword>
<protein>
    <submittedName>
        <fullName evidence="2">Uncharacterized protein</fullName>
    </submittedName>
</protein>
<keyword evidence="3" id="KW-1185">Reference proteome</keyword>
<accession>A0A1M5STI7</accession>
<feature type="transmembrane region" description="Helical" evidence="1">
    <location>
        <begin position="32"/>
        <end position="53"/>
    </location>
</feature>
<organism evidence="2 3">
    <name type="scientific">Tepidibacter thalassicus DSM 15285</name>
    <dbReference type="NCBI Taxonomy" id="1123350"/>
    <lineage>
        <taxon>Bacteria</taxon>
        <taxon>Bacillati</taxon>
        <taxon>Bacillota</taxon>
        <taxon>Clostridia</taxon>
        <taxon>Peptostreptococcales</taxon>
        <taxon>Peptostreptococcaceae</taxon>
        <taxon>Tepidibacter</taxon>
    </lineage>
</organism>
<keyword evidence="1" id="KW-0472">Membrane</keyword>
<evidence type="ECO:0000313" key="2">
    <source>
        <dbReference type="EMBL" id="SHH41824.1"/>
    </source>
</evidence>
<name>A0A1M5STI7_9FIRM</name>
<dbReference type="EMBL" id="FQXH01000024">
    <property type="protein sequence ID" value="SHH41824.1"/>
    <property type="molecule type" value="Genomic_DNA"/>
</dbReference>
<dbReference type="Proteomes" id="UP000242520">
    <property type="component" value="Unassembled WGS sequence"/>
</dbReference>
<dbReference type="AlphaFoldDB" id="A0A1M5STI7"/>
<proteinExistence type="predicted"/>
<gene>
    <name evidence="2" type="ORF">SAMN02744040_01896</name>
</gene>
<reference evidence="3" key="1">
    <citation type="submission" date="2016-11" db="EMBL/GenBank/DDBJ databases">
        <authorList>
            <person name="Varghese N."/>
            <person name="Submissions S."/>
        </authorList>
    </citation>
    <scope>NUCLEOTIDE SEQUENCE [LARGE SCALE GENOMIC DNA]</scope>
    <source>
        <strain evidence="3">DSM 15285</strain>
    </source>
</reference>
<sequence>MLFLKICVSITSLLFLILLIISVKLKRNFEVTIVPLFLFIANFILFLLIQFNIF</sequence>
<evidence type="ECO:0000256" key="1">
    <source>
        <dbReference type="SAM" id="Phobius"/>
    </source>
</evidence>
<evidence type="ECO:0000313" key="3">
    <source>
        <dbReference type="Proteomes" id="UP000242520"/>
    </source>
</evidence>